<dbReference type="RefSeq" id="WP_114302757.1">
    <property type="nucleotide sequence ID" value="NZ_QPIE01000001.1"/>
</dbReference>
<feature type="domain" description="IgGFc-binding protein N-terminal" evidence="2">
    <location>
        <begin position="132"/>
        <end position="449"/>
    </location>
</feature>
<sequence length="1036" mass="112910">MRKLLLYLMTFVLFSANLQAQRDTEHWIAPYYANTTGYNHGLYFSTDSTVPITVEVYHNNAVVHTINNLTKGNPQVWQLSTTLANQYLYSNTAAEALTVINKGLYIKAQNDIPFFLSLRMYQGAHSEFLTSKGKAGIGTLFYAAPAPLTYNSSSMNFTTGIMATEDNTTITVDGYNPGVRFTNGPTTSPPSYTFTMNKGQSVLFSGQANHAPNQQGFIGAKILADKPVNVTNGNANGMFGTSNTTSGSDLIMDQSVPKEKLGKTFAMVRSLTYLGDPNNMEGGLIVATEDNTQIFLNDGVAAVATINAGEHYRILSNHYVNQGGSGHYNMYISTTKDVYLYQLLGTGSTTSGSNTGGYNYIPPLSCYLPRSIDEIGNIHQMPGMTGTADLKLNIITEAGAVVTVTSNNNPIIPQGPYAVSGNPTWVTYEVPGITGNLAITSTKAVTAGINGGWSTGGWGGYFAGFSSRPIIEKQTGECIPGVVIGVDDIYETYQWFLNGTPIPGANTHTLTPTTPGEYTLTVSIQGCNPVTTEIFKVFPCYTNTTITGNVCGSKTYQVEFTNSTQTLDPASITITIPPANGTAMIDTATNTITYTPNVGYLGPDTFTYEFNSDVPIFFDKEIVKVDVNVVLLETYEDSLTACPYNGVATYDLTTVDVTAFATNPTFQFYPTLTDAENQTNEIVYPNAYVSASGSAFVRVTTPEGCFEFAKINLFFYDQPVVNDAVLSSCFIPENPTTAEFDLTTANVGALPGVPVKYYPSMADAENNTNEIQNPFVYVSPTSAAYVRVFTENGCYSIAKISLNVIQPNYSTVLVDKIICIEGRTTLDAGPGFQSYLWSTGATTQEITGVGVGEYWVILYSEGCPTIQTVKVHKAPEVVISNIEINNNTVTLTVLGGEQPYQYSLDGVTWQDSNVFTELPRGQNIFYVKDSFNCTPVMVEVTVPNLVNAITPNEDGVNDVLDYSALRYKENLTLSIYDRYGNRVHVADKNNNYMWDGRFGNKRVSTGTYWYHISWNEPDAAKTPVKHTGWVMVKNIE</sequence>
<evidence type="ECO:0000259" key="2">
    <source>
        <dbReference type="Pfam" id="PF17517"/>
    </source>
</evidence>
<dbReference type="Pfam" id="PF17963">
    <property type="entry name" value="Big_9"/>
    <property type="match status" value="1"/>
</dbReference>
<protein>
    <submittedName>
        <fullName evidence="3">Gliding motility-associated C-terminal domain-containing protein</fullName>
    </submittedName>
</protein>
<dbReference type="Pfam" id="PF17517">
    <property type="entry name" value="IgGFc_binding"/>
    <property type="match status" value="1"/>
</dbReference>
<dbReference type="AlphaFoldDB" id="A0A368N348"/>
<dbReference type="Proteomes" id="UP000252172">
    <property type="component" value="Unassembled WGS sequence"/>
</dbReference>
<feature type="signal peptide" evidence="1">
    <location>
        <begin position="1"/>
        <end position="20"/>
    </location>
</feature>
<reference evidence="3 4" key="1">
    <citation type="submission" date="2018-07" db="EMBL/GenBank/DDBJ databases">
        <title>Chryseobacterium lacus sp. nov., isolated from lake water.</title>
        <authorList>
            <person name="Li C.-M."/>
        </authorList>
    </citation>
    <scope>NUCLEOTIDE SEQUENCE [LARGE SCALE GENOMIC DNA]</scope>
    <source>
        <strain evidence="3 4">YLOS41</strain>
    </source>
</reference>
<organism evidence="3 4">
    <name type="scientific">Chryseobacterium lacus</name>
    <dbReference type="NCBI Taxonomy" id="2058346"/>
    <lineage>
        <taxon>Bacteria</taxon>
        <taxon>Pseudomonadati</taxon>
        <taxon>Bacteroidota</taxon>
        <taxon>Flavobacteriia</taxon>
        <taxon>Flavobacteriales</taxon>
        <taxon>Weeksellaceae</taxon>
        <taxon>Chryseobacterium group</taxon>
        <taxon>Chryseobacterium</taxon>
    </lineage>
</organism>
<keyword evidence="1" id="KW-0732">Signal</keyword>
<dbReference type="Pfam" id="PF13585">
    <property type="entry name" value="CHU_C"/>
    <property type="match status" value="1"/>
</dbReference>
<keyword evidence="4" id="KW-1185">Reference proteome</keyword>
<dbReference type="InterPro" id="IPR035234">
    <property type="entry name" value="IgGFc-bd_N"/>
</dbReference>
<comment type="caution">
    <text evidence="3">The sequence shown here is derived from an EMBL/GenBank/DDBJ whole genome shotgun (WGS) entry which is preliminary data.</text>
</comment>
<feature type="chain" id="PRO_5016746324" evidence="1">
    <location>
        <begin position="21"/>
        <end position="1036"/>
    </location>
</feature>
<dbReference type="OrthoDB" id="9765926at2"/>
<accession>A0A368N348</accession>
<proteinExistence type="predicted"/>
<evidence type="ECO:0000256" key="1">
    <source>
        <dbReference type="SAM" id="SignalP"/>
    </source>
</evidence>
<evidence type="ECO:0000313" key="4">
    <source>
        <dbReference type="Proteomes" id="UP000252172"/>
    </source>
</evidence>
<dbReference type="NCBIfam" id="TIGR04131">
    <property type="entry name" value="Bac_Flav_CTERM"/>
    <property type="match status" value="1"/>
</dbReference>
<name>A0A368N348_9FLAO</name>
<dbReference type="EMBL" id="QPIE01000001">
    <property type="protein sequence ID" value="RCU44987.1"/>
    <property type="molecule type" value="Genomic_DNA"/>
</dbReference>
<dbReference type="Gene3D" id="2.60.40.3440">
    <property type="match status" value="1"/>
</dbReference>
<gene>
    <name evidence="3" type="ORF">DQ356_01905</name>
</gene>
<dbReference type="InterPro" id="IPR026341">
    <property type="entry name" value="T9SS_type_B"/>
</dbReference>
<evidence type="ECO:0000313" key="3">
    <source>
        <dbReference type="EMBL" id="RCU44987.1"/>
    </source>
</evidence>